<feature type="transmembrane region" description="Helical" evidence="1">
    <location>
        <begin position="17"/>
        <end position="37"/>
    </location>
</feature>
<keyword evidence="1" id="KW-0472">Membrane</keyword>
<dbReference type="PROSITE" id="PS51257">
    <property type="entry name" value="PROKAR_LIPOPROTEIN"/>
    <property type="match status" value="1"/>
</dbReference>
<organism evidence="2 3">
    <name type="scientific">Vigna angularis var. angularis</name>
    <dbReference type="NCBI Taxonomy" id="157739"/>
    <lineage>
        <taxon>Eukaryota</taxon>
        <taxon>Viridiplantae</taxon>
        <taxon>Streptophyta</taxon>
        <taxon>Embryophyta</taxon>
        <taxon>Tracheophyta</taxon>
        <taxon>Spermatophyta</taxon>
        <taxon>Magnoliopsida</taxon>
        <taxon>eudicotyledons</taxon>
        <taxon>Gunneridae</taxon>
        <taxon>Pentapetalae</taxon>
        <taxon>rosids</taxon>
        <taxon>fabids</taxon>
        <taxon>Fabales</taxon>
        <taxon>Fabaceae</taxon>
        <taxon>Papilionoideae</taxon>
        <taxon>50 kb inversion clade</taxon>
        <taxon>NPAAA clade</taxon>
        <taxon>indigoferoid/millettioid clade</taxon>
        <taxon>Phaseoleae</taxon>
        <taxon>Vigna</taxon>
    </lineage>
</organism>
<evidence type="ECO:0000313" key="2">
    <source>
        <dbReference type="EMBL" id="BAT80485.1"/>
    </source>
</evidence>
<dbReference type="Proteomes" id="UP000291084">
    <property type="component" value="Chromosome 3"/>
</dbReference>
<dbReference type="AlphaFoldDB" id="A0A0S3RIN1"/>
<gene>
    <name evidence="2" type="primary">Vigan.03G007200</name>
    <name evidence="2" type="ORF">VIGAN_03007200</name>
</gene>
<protein>
    <submittedName>
        <fullName evidence="2">Uncharacterized protein</fullName>
    </submittedName>
</protein>
<keyword evidence="1" id="KW-0812">Transmembrane</keyword>
<accession>A0A0S3RIN1</accession>
<proteinExistence type="predicted"/>
<evidence type="ECO:0000313" key="3">
    <source>
        <dbReference type="Proteomes" id="UP000291084"/>
    </source>
</evidence>
<name>A0A0S3RIN1_PHAAN</name>
<reference evidence="2 3" key="1">
    <citation type="journal article" date="2015" name="Sci. Rep.">
        <title>The power of single molecule real-time sequencing technology in the de novo assembly of a eukaryotic genome.</title>
        <authorList>
            <person name="Sakai H."/>
            <person name="Naito K."/>
            <person name="Ogiso-Tanaka E."/>
            <person name="Takahashi Y."/>
            <person name="Iseki K."/>
            <person name="Muto C."/>
            <person name="Satou K."/>
            <person name="Teruya K."/>
            <person name="Shiroma A."/>
            <person name="Shimoji M."/>
            <person name="Hirano T."/>
            <person name="Itoh T."/>
            <person name="Kaga A."/>
            <person name="Tomooka N."/>
        </authorList>
    </citation>
    <scope>NUCLEOTIDE SEQUENCE [LARGE SCALE GENOMIC DNA]</scope>
    <source>
        <strain evidence="3">cv. Shumari</strain>
    </source>
</reference>
<sequence>MRSKRVLLNKSPAFQNFLIFSVSWFLVCACNVLCVVCRRSNGKKRTEEKKARRIKKKRRRKLVPSKWVETREPTRLTTGLSRVRLEKNAKFFMQANFDPAH</sequence>
<keyword evidence="1" id="KW-1133">Transmembrane helix</keyword>
<evidence type="ECO:0000256" key="1">
    <source>
        <dbReference type="SAM" id="Phobius"/>
    </source>
</evidence>
<dbReference type="EMBL" id="AP015036">
    <property type="protein sequence ID" value="BAT80485.1"/>
    <property type="molecule type" value="Genomic_DNA"/>
</dbReference>
<keyword evidence="3" id="KW-1185">Reference proteome</keyword>